<protein>
    <submittedName>
        <fullName evidence="12">Oidioi.mRNA.OKI2018_I69.chr2.g8414.t1.cds</fullName>
    </submittedName>
</protein>
<feature type="region of interest" description="Disordered" evidence="10">
    <location>
        <begin position="700"/>
        <end position="916"/>
    </location>
</feature>
<feature type="compositionally biased region" description="Low complexity" evidence="10">
    <location>
        <begin position="792"/>
        <end position="832"/>
    </location>
</feature>
<dbReference type="PANTHER" id="PTHR13923">
    <property type="entry name" value="SEC31-RELATED PROTEIN"/>
    <property type="match status" value="1"/>
</dbReference>
<proteinExistence type="inferred from homology"/>
<feature type="repeat" description="WD" evidence="9">
    <location>
        <begin position="36"/>
        <end position="78"/>
    </location>
</feature>
<keyword evidence="5" id="KW-0677">Repeat</keyword>
<dbReference type="InterPro" id="IPR001680">
    <property type="entry name" value="WD40_rpt"/>
</dbReference>
<feature type="compositionally biased region" description="Pro residues" evidence="10">
    <location>
        <begin position="774"/>
        <end position="791"/>
    </location>
</feature>
<evidence type="ECO:0000256" key="5">
    <source>
        <dbReference type="ARBA" id="ARBA00022737"/>
    </source>
</evidence>
<name>A0ABN7TGU7_OIKDI</name>
<dbReference type="InterPro" id="IPR036322">
    <property type="entry name" value="WD40_repeat_dom_sf"/>
</dbReference>
<comment type="subcellular location">
    <subcellularLocation>
        <location evidence="1">Endoplasmic reticulum</location>
    </subcellularLocation>
</comment>
<dbReference type="Pfam" id="PF00400">
    <property type="entry name" value="WD40"/>
    <property type="match status" value="2"/>
</dbReference>
<feature type="repeat" description="WD" evidence="9">
    <location>
        <begin position="177"/>
        <end position="219"/>
    </location>
</feature>
<keyword evidence="7" id="KW-0931">ER-Golgi transport</keyword>
<dbReference type="InterPro" id="IPR040251">
    <property type="entry name" value="SEC31-like"/>
</dbReference>
<evidence type="ECO:0000313" key="13">
    <source>
        <dbReference type="Proteomes" id="UP001158576"/>
    </source>
</evidence>
<keyword evidence="3" id="KW-0813">Transport</keyword>
<organism evidence="12 13">
    <name type="scientific">Oikopleura dioica</name>
    <name type="common">Tunicate</name>
    <dbReference type="NCBI Taxonomy" id="34765"/>
    <lineage>
        <taxon>Eukaryota</taxon>
        <taxon>Metazoa</taxon>
        <taxon>Chordata</taxon>
        <taxon>Tunicata</taxon>
        <taxon>Appendicularia</taxon>
        <taxon>Copelata</taxon>
        <taxon>Oikopleuridae</taxon>
        <taxon>Oikopleura</taxon>
    </lineage>
</organism>
<evidence type="ECO:0000256" key="8">
    <source>
        <dbReference type="ARBA" id="ARBA00022927"/>
    </source>
</evidence>
<sequence>MYDANAILDGSQALTGKECLGLDPDSVVVLGENEECMRHTGAVSTLDWNHFQRNLLASGAQNSEIFIWDMNAPEKPMTPGAKIQPLSPVRDVKWNAKIQHILGSLIGLPSGTQAVIWDLRKNEPIIKISDRSSRLSASSMAWNPNNPTQFAVGSEDDERPVIQLWDVRQAQQPYQVIAGNQKGITTLEWSRDDPRLILSGSKDGRALIFNVSDGALVSEMPQQPGFVIATTFNRRHPDLVTVASAEGGAQVFDMMGQPSAPKLQSQKQTAALDDAFGAFEAAPAPVAPIEAPCPEPCSLPPAWFGRRVGAAFGFGGKLVSFGKGKNTLEVRQIITEPDVVEESKSLLQSLESDTKEYCAKKLEAANDPKEKSVWKYIHARSEADSRANFLNLLGIKKETPEPETEASTEEGFSIVDPVTPPVASAPVDESDPFADISQANAEVPAPAQTSEIKEEIAPESVLPDPVFNIPTDGSIDSQIAEALLVSNIETAVKICIENKRFSDALIIAKIGGNELLESTIQTYHKKNESPIAGLLQTIYAQNWQRIAQESDLQNWKEAVSSILTYVPDAELPSLLDIIAGRLESSGKSEEAAAAYIMSGNVDKLVSCLKKFFYSGAAASELQLLVEKVLILRQTQNVTIGDESNSVLESYAMLLAAQGEFAAAMEFCGGASEQLTRLRNRILRTNTAQNQNQPAQTQNYNQYNQGASSSFNQYGQPAPQPVSSIPSGPRSNLRRNKTPRSNHVPTPATAFTPAPTPTSHFSPTPVQPQSFAPTPFTPSPAQPPAPFTPPQSSPFTPASAPSSFAHPVPSSGFAPTPAQVSAPPSFQPASSAVMPPINSPSQPASANSFGAPPMGSSMPPMGGGYNNFSAADISHIPKGPSPEKPESTPGWNDPRSKPEYAKAVDSSMRLNKKKKAPTMTAIDSANVFQPAPVPTGMGMSGALGGAPPMGGGFGGMPPMGTPVGAAPPMGAPQNAAPIPSMSMNSAMPVSGMNNLASQPSHLPVSRASAPAHPGEIEEPTGPKASALAVAKAPLPDQFLPIQQAMDALLDRCKQSPVMKPILKKKIDEAQKRLAMLYDKLRAGSCSQLVTDALLQISDAAEKHDYSRGLGVVQFIVQKANFSEVSSFLPGVKNLLTVASQLKV</sequence>
<dbReference type="Pfam" id="PF12931">
    <property type="entry name" value="TPR_Sec16"/>
    <property type="match status" value="1"/>
</dbReference>
<dbReference type="SMART" id="SM00320">
    <property type="entry name" value="WD40"/>
    <property type="match status" value="4"/>
</dbReference>
<evidence type="ECO:0000256" key="7">
    <source>
        <dbReference type="ARBA" id="ARBA00022892"/>
    </source>
</evidence>
<accession>A0ABN7TGU7</accession>
<reference evidence="12 13" key="1">
    <citation type="submission" date="2021-04" db="EMBL/GenBank/DDBJ databases">
        <authorList>
            <person name="Bliznina A."/>
        </authorList>
    </citation>
    <scope>NUCLEOTIDE SEQUENCE [LARGE SCALE GENOMIC DNA]</scope>
</reference>
<feature type="region of interest" description="Disordered" evidence="10">
    <location>
        <begin position="398"/>
        <end position="432"/>
    </location>
</feature>
<evidence type="ECO:0000256" key="4">
    <source>
        <dbReference type="ARBA" id="ARBA00022574"/>
    </source>
</evidence>
<dbReference type="InterPro" id="IPR015943">
    <property type="entry name" value="WD40/YVTN_repeat-like_dom_sf"/>
</dbReference>
<evidence type="ECO:0000256" key="10">
    <source>
        <dbReference type="SAM" id="MobiDB-lite"/>
    </source>
</evidence>
<evidence type="ECO:0000256" key="2">
    <source>
        <dbReference type="ARBA" id="ARBA00009358"/>
    </source>
</evidence>
<evidence type="ECO:0000313" key="12">
    <source>
        <dbReference type="EMBL" id="CAG5114356.1"/>
    </source>
</evidence>
<dbReference type="PROSITE" id="PS50082">
    <property type="entry name" value="WD_REPEATS_2"/>
    <property type="match status" value="2"/>
</dbReference>
<feature type="domain" description="Sec16 Sec23-binding" evidence="11">
    <location>
        <begin position="479"/>
        <end position="606"/>
    </location>
</feature>
<evidence type="ECO:0000259" key="11">
    <source>
        <dbReference type="Pfam" id="PF12931"/>
    </source>
</evidence>
<dbReference type="InterPro" id="IPR019775">
    <property type="entry name" value="WD40_repeat_CS"/>
</dbReference>
<dbReference type="Proteomes" id="UP001158576">
    <property type="component" value="Chromosome 2"/>
</dbReference>
<dbReference type="Gene3D" id="2.130.10.10">
    <property type="entry name" value="YVTN repeat-like/Quinoprotein amine dehydrogenase"/>
    <property type="match status" value="1"/>
</dbReference>
<evidence type="ECO:0000256" key="1">
    <source>
        <dbReference type="ARBA" id="ARBA00004240"/>
    </source>
</evidence>
<keyword evidence="13" id="KW-1185">Reference proteome</keyword>
<keyword evidence="8" id="KW-0653">Protein transport</keyword>
<feature type="compositionally biased region" description="Low complexity" evidence="10">
    <location>
        <begin position="742"/>
        <end position="773"/>
    </location>
</feature>
<dbReference type="Gene3D" id="1.20.940.10">
    <property type="entry name" value="Functional domain of the splicing factor Prp18"/>
    <property type="match status" value="1"/>
</dbReference>
<dbReference type="EMBL" id="OU015567">
    <property type="protein sequence ID" value="CAG5114356.1"/>
    <property type="molecule type" value="Genomic_DNA"/>
</dbReference>
<dbReference type="InterPro" id="IPR024298">
    <property type="entry name" value="Sec16_Sec23-bd"/>
</dbReference>
<dbReference type="SUPFAM" id="SSF50978">
    <property type="entry name" value="WD40 repeat-like"/>
    <property type="match status" value="1"/>
</dbReference>
<gene>
    <name evidence="12" type="ORF">OKIOD_LOCUS17179</name>
</gene>
<comment type="similarity">
    <text evidence="2">Belongs to the WD repeat SEC31 family.</text>
</comment>
<feature type="compositionally biased region" description="Polar residues" evidence="10">
    <location>
        <begin position="705"/>
        <end position="729"/>
    </location>
</feature>
<feature type="region of interest" description="Disordered" evidence="10">
    <location>
        <begin position="997"/>
        <end position="1019"/>
    </location>
</feature>
<dbReference type="PROSITE" id="PS00678">
    <property type="entry name" value="WD_REPEATS_1"/>
    <property type="match status" value="1"/>
</dbReference>
<evidence type="ECO:0000256" key="3">
    <source>
        <dbReference type="ARBA" id="ARBA00022448"/>
    </source>
</evidence>
<dbReference type="Gene3D" id="1.25.40.1030">
    <property type="match status" value="1"/>
</dbReference>
<dbReference type="PANTHER" id="PTHR13923:SF11">
    <property type="entry name" value="SECRETORY 31, ISOFORM D"/>
    <property type="match status" value="1"/>
</dbReference>
<feature type="compositionally biased region" description="Polar residues" evidence="10">
    <location>
        <begin position="838"/>
        <end position="847"/>
    </location>
</feature>
<keyword evidence="6" id="KW-0256">Endoplasmic reticulum</keyword>
<evidence type="ECO:0000256" key="9">
    <source>
        <dbReference type="PROSITE-ProRule" id="PRU00221"/>
    </source>
</evidence>
<keyword evidence="4 9" id="KW-0853">WD repeat</keyword>
<evidence type="ECO:0000256" key="6">
    <source>
        <dbReference type="ARBA" id="ARBA00022824"/>
    </source>
</evidence>